<evidence type="ECO:0000256" key="7">
    <source>
        <dbReference type="ARBA" id="ARBA00023237"/>
    </source>
</evidence>
<evidence type="ECO:0000313" key="13">
    <source>
        <dbReference type="Proteomes" id="UP000297225"/>
    </source>
</evidence>
<dbReference type="GO" id="GO:0015344">
    <property type="term" value="F:siderophore uptake transmembrane transporter activity"/>
    <property type="evidence" value="ECO:0007669"/>
    <property type="project" value="TreeGrafter"/>
</dbReference>
<protein>
    <submittedName>
        <fullName evidence="12">TonB-dependent receptor</fullName>
    </submittedName>
</protein>
<dbReference type="Gene3D" id="2.170.130.10">
    <property type="entry name" value="TonB-dependent receptor, plug domain"/>
    <property type="match status" value="1"/>
</dbReference>
<keyword evidence="7 8" id="KW-0998">Cell outer membrane</keyword>
<dbReference type="Gene3D" id="2.60.40.1120">
    <property type="entry name" value="Carboxypeptidase-like, regulatory domain"/>
    <property type="match status" value="1"/>
</dbReference>
<dbReference type="RefSeq" id="WP_134848943.1">
    <property type="nucleotide sequence ID" value="NZ_CP197400.1"/>
</dbReference>
<dbReference type="Pfam" id="PF00593">
    <property type="entry name" value="TonB_dep_Rec_b-barrel"/>
    <property type="match status" value="1"/>
</dbReference>
<dbReference type="PANTHER" id="PTHR30069:SF57">
    <property type="entry name" value="TONB-DEPENDENT RECEPTOR"/>
    <property type="match status" value="1"/>
</dbReference>
<gene>
    <name evidence="12" type="ORF">E4P47_03205</name>
</gene>
<evidence type="ECO:0000256" key="8">
    <source>
        <dbReference type="PROSITE-ProRule" id="PRU01360"/>
    </source>
</evidence>
<dbReference type="Pfam" id="PF13715">
    <property type="entry name" value="CarbopepD_reg_2"/>
    <property type="match status" value="1"/>
</dbReference>
<accession>A0A4Y8WS31</accession>
<dbReference type="AlphaFoldDB" id="A0A4Y8WS31"/>
<evidence type="ECO:0000259" key="10">
    <source>
        <dbReference type="Pfam" id="PF00593"/>
    </source>
</evidence>
<evidence type="ECO:0000256" key="2">
    <source>
        <dbReference type="ARBA" id="ARBA00022448"/>
    </source>
</evidence>
<keyword evidence="13" id="KW-1185">Reference proteome</keyword>
<name>A0A4Y8WS31_9PORP</name>
<dbReference type="PROSITE" id="PS52016">
    <property type="entry name" value="TONB_DEPENDENT_REC_3"/>
    <property type="match status" value="1"/>
</dbReference>
<dbReference type="InterPro" id="IPR012910">
    <property type="entry name" value="Plug_dom"/>
</dbReference>
<keyword evidence="4 8" id="KW-0812">Transmembrane</keyword>
<evidence type="ECO:0000256" key="6">
    <source>
        <dbReference type="ARBA" id="ARBA00023136"/>
    </source>
</evidence>
<dbReference type="GO" id="GO:0044718">
    <property type="term" value="P:siderophore transmembrane transport"/>
    <property type="evidence" value="ECO:0007669"/>
    <property type="project" value="TreeGrafter"/>
</dbReference>
<keyword evidence="3 8" id="KW-1134">Transmembrane beta strand</keyword>
<dbReference type="SUPFAM" id="SSF56935">
    <property type="entry name" value="Porins"/>
    <property type="match status" value="1"/>
</dbReference>
<dbReference type="PANTHER" id="PTHR30069">
    <property type="entry name" value="TONB-DEPENDENT OUTER MEMBRANE RECEPTOR"/>
    <property type="match status" value="1"/>
</dbReference>
<comment type="subcellular location">
    <subcellularLocation>
        <location evidence="1 8">Cell outer membrane</location>
        <topology evidence="1 8">Multi-pass membrane protein</topology>
    </subcellularLocation>
</comment>
<evidence type="ECO:0000313" key="12">
    <source>
        <dbReference type="EMBL" id="TFH96001.1"/>
    </source>
</evidence>
<evidence type="ECO:0000256" key="4">
    <source>
        <dbReference type="ARBA" id="ARBA00022692"/>
    </source>
</evidence>
<dbReference type="OrthoDB" id="9760333at2"/>
<dbReference type="GO" id="GO:0009279">
    <property type="term" value="C:cell outer membrane"/>
    <property type="evidence" value="ECO:0007669"/>
    <property type="project" value="UniProtKB-SubCell"/>
</dbReference>
<dbReference type="SUPFAM" id="SSF49464">
    <property type="entry name" value="Carboxypeptidase regulatory domain-like"/>
    <property type="match status" value="1"/>
</dbReference>
<dbReference type="InterPro" id="IPR039426">
    <property type="entry name" value="TonB-dep_rcpt-like"/>
</dbReference>
<evidence type="ECO:0000256" key="3">
    <source>
        <dbReference type="ARBA" id="ARBA00022452"/>
    </source>
</evidence>
<dbReference type="STRING" id="1122973.GCA_000379925_00094"/>
<keyword evidence="6 8" id="KW-0472">Membrane</keyword>
<feature type="domain" description="TonB-dependent receptor-like beta-barrel" evidence="10">
    <location>
        <begin position="318"/>
        <end position="768"/>
    </location>
</feature>
<reference evidence="12 13" key="1">
    <citation type="submission" date="2019-03" db="EMBL/GenBank/DDBJ databases">
        <title>Porphyromonas levii Isolated from the Uterus of Dairy Cows.</title>
        <authorList>
            <person name="Francis A.M."/>
        </authorList>
    </citation>
    <scope>NUCLEOTIDE SEQUENCE [LARGE SCALE GENOMIC DNA]</scope>
    <source>
        <strain evidence="12 13">AF5678</strain>
    </source>
</reference>
<evidence type="ECO:0000256" key="9">
    <source>
        <dbReference type="RuleBase" id="RU003357"/>
    </source>
</evidence>
<proteinExistence type="inferred from homology"/>
<dbReference type="InterPro" id="IPR000531">
    <property type="entry name" value="Beta-barrel_TonB"/>
</dbReference>
<comment type="caution">
    <text evidence="12">The sequence shown here is derived from an EMBL/GenBank/DDBJ whole genome shotgun (WGS) entry which is preliminary data.</text>
</comment>
<dbReference type="Pfam" id="PF07715">
    <property type="entry name" value="Plug"/>
    <property type="match status" value="1"/>
</dbReference>
<organism evidence="12 13">
    <name type="scientific">Porphyromonas levii</name>
    <dbReference type="NCBI Taxonomy" id="28114"/>
    <lineage>
        <taxon>Bacteria</taxon>
        <taxon>Pseudomonadati</taxon>
        <taxon>Bacteroidota</taxon>
        <taxon>Bacteroidia</taxon>
        <taxon>Bacteroidales</taxon>
        <taxon>Porphyromonadaceae</taxon>
        <taxon>Porphyromonas</taxon>
    </lineage>
</organism>
<dbReference type="Proteomes" id="UP000297225">
    <property type="component" value="Unassembled WGS sequence"/>
</dbReference>
<comment type="similarity">
    <text evidence="8 9">Belongs to the TonB-dependent receptor family.</text>
</comment>
<sequence length="804" mass="89241">MNKIIFRSMLAASTVCAVLNSAKADEVTAIINNESKYKVEGRVIDAQSKEPLPFCTVVVLGTSLGGVTDADGHFTIENVPTNAPKVRVSFVGYATQEVALSKEGDHVIALTPTSINMQEVVVSANRAETRRNVAPVLVNVTGQKLFNATNSVSVDQALKFNPGIRVEDNCQNCGFNQVRINGLDGSYSQIVINSRSIFSALAGVYALEMFPTSMIDRVEVVRGGGSALYGSSAIGGTVNIITKAPTRNMAEASYTITSMKDNWGKPSHDVGLFASVIDDSQRAGISIFGKVKSRKGIDLVRPGSKLPGGKDGFTDLPQLYSTTVGTSTFYAATPTTRLTLDYFYTQEERRGGDRLELPEHEAQIAESLRHRIHTGILQINQNLFNGDGLLTAFTAGSHTYRNSYYGGGDLEFTNFHDKTLKDIELALGAYGVTKDLTIQSGVQYIHRFKKLLFMPSELSGGFEHQYNKLNDNSGYRPEKIDQIVNTSSLFLQNEWRNDRFGFLLGSRFDYVNLNPGKKDLPTKKLPIFTPRMTVRYNPTDRLHIRGTYGEGFRAPLFFDEELHVAFAGGEGKPRVLSPDLREERSRSVTLSADYYFTVNKDYHFNIMGEGFYTHLKDKFNAEDRGKLLEVVNASSVRVYGVNVEMRSSYRNLLSLDLGLTVQRSLFDKPENVGIDGIDSREVMRTPNTYGYFVFNWTPDHHFSLTLSGDYTGKMYVPHEAGKVIGDYITIPEGKLERSKSFFTLGTKANYAIHVQNSMLEFSIGANNIFNSYQKDFDEGPNRASSYIYGPKQPRSIFAGVKLTL</sequence>
<dbReference type="InterPro" id="IPR008969">
    <property type="entry name" value="CarboxyPept-like_regulatory"/>
</dbReference>
<keyword evidence="2 8" id="KW-0813">Transport</keyword>
<evidence type="ECO:0000256" key="1">
    <source>
        <dbReference type="ARBA" id="ARBA00004571"/>
    </source>
</evidence>
<keyword evidence="5 9" id="KW-0798">TonB box</keyword>
<keyword evidence="12" id="KW-0675">Receptor</keyword>
<dbReference type="EMBL" id="SPNC01000031">
    <property type="protein sequence ID" value="TFH96001.1"/>
    <property type="molecule type" value="Genomic_DNA"/>
</dbReference>
<evidence type="ECO:0000259" key="11">
    <source>
        <dbReference type="Pfam" id="PF07715"/>
    </source>
</evidence>
<dbReference type="InterPro" id="IPR036942">
    <property type="entry name" value="Beta-barrel_TonB_sf"/>
</dbReference>
<feature type="domain" description="TonB-dependent receptor plug" evidence="11">
    <location>
        <begin position="135"/>
        <end position="237"/>
    </location>
</feature>
<evidence type="ECO:0000256" key="5">
    <source>
        <dbReference type="ARBA" id="ARBA00023077"/>
    </source>
</evidence>
<dbReference type="Gene3D" id="2.40.170.20">
    <property type="entry name" value="TonB-dependent receptor, beta-barrel domain"/>
    <property type="match status" value="1"/>
</dbReference>
<dbReference type="InterPro" id="IPR037066">
    <property type="entry name" value="Plug_dom_sf"/>
</dbReference>